<dbReference type="EMBL" id="JBBPBN010000050">
    <property type="protein sequence ID" value="KAK8992929.1"/>
    <property type="molecule type" value="Genomic_DNA"/>
</dbReference>
<gene>
    <name evidence="2" type="ORF">V6N11_048988</name>
</gene>
<evidence type="ECO:0000256" key="1">
    <source>
        <dbReference type="SAM" id="MobiDB-lite"/>
    </source>
</evidence>
<organism evidence="2 3">
    <name type="scientific">Hibiscus sabdariffa</name>
    <name type="common">roselle</name>
    <dbReference type="NCBI Taxonomy" id="183260"/>
    <lineage>
        <taxon>Eukaryota</taxon>
        <taxon>Viridiplantae</taxon>
        <taxon>Streptophyta</taxon>
        <taxon>Embryophyta</taxon>
        <taxon>Tracheophyta</taxon>
        <taxon>Spermatophyta</taxon>
        <taxon>Magnoliopsida</taxon>
        <taxon>eudicotyledons</taxon>
        <taxon>Gunneridae</taxon>
        <taxon>Pentapetalae</taxon>
        <taxon>rosids</taxon>
        <taxon>malvids</taxon>
        <taxon>Malvales</taxon>
        <taxon>Malvaceae</taxon>
        <taxon>Malvoideae</taxon>
        <taxon>Hibiscus</taxon>
    </lineage>
</organism>
<name>A0ABR2PXB7_9ROSI</name>
<comment type="caution">
    <text evidence="2">The sequence shown here is derived from an EMBL/GenBank/DDBJ whole genome shotgun (WGS) entry which is preliminary data.</text>
</comment>
<reference evidence="2 3" key="1">
    <citation type="journal article" date="2024" name="G3 (Bethesda)">
        <title>Genome assembly of Hibiscus sabdariffa L. provides insights into metabolisms of medicinal natural products.</title>
        <authorList>
            <person name="Kim T."/>
        </authorList>
    </citation>
    <scope>NUCLEOTIDE SEQUENCE [LARGE SCALE GENOMIC DNA]</scope>
    <source>
        <strain evidence="2">TK-2024</strain>
        <tissue evidence="2">Old leaves</tissue>
    </source>
</reference>
<protein>
    <submittedName>
        <fullName evidence="2">Uncharacterized protein</fullName>
    </submittedName>
</protein>
<feature type="region of interest" description="Disordered" evidence="1">
    <location>
        <begin position="28"/>
        <end position="73"/>
    </location>
</feature>
<keyword evidence="3" id="KW-1185">Reference proteome</keyword>
<dbReference type="Proteomes" id="UP001396334">
    <property type="component" value="Unassembled WGS sequence"/>
</dbReference>
<proteinExistence type="predicted"/>
<evidence type="ECO:0000313" key="2">
    <source>
        <dbReference type="EMBL" id="KAK8992929.1"/>
    </source>
</evidence>
<feature type="compositionally biased region" description="Low complexity" evidence="1">
    <location>
        <begin position="44"/>
        <end position="59"/>
    </location>
</feature>
<evidence type="ECO:0000313" key="3">
    <source>
        <dbReference type="Proteomes" id="UP001396334"/>
    </source>
</evidence>
<sequence>MPLPFEQQTPRLSLKVNVELHPICGFSHQSQWSEGPRPPSMHQASRPSHGPHAAAASHPLVPECEPPHDYRAE</sequence>
<accession>A0ABR2PXB7</accession>